<dbReference type="Gene3D" id="3.40.50.1910">
    <property type="match status" value="1"/>
</dbReference>
<dbReference type="Gene3D" id="1.25.40.60">
    <property type="match status" value="1"/>
</dbReference>
<dbReference type="InterPro" id="IPR027482">
    <property type="entry name" value="Sec1-like_dom2"/>
</dbReference>
<dbReference type="InterPro" id="IPR001619">
    <property type="entry name" value="Sec1-like"/>
</dbReference>
<keyword evidence="3" id="KW-1185">Reference proteome</keyword>
<gene>
    <name evidence="2" type="ORF">CRE_31347</name>
</gene>
<dbReference type="OrthoDB" id="2228at2759"/>
<dbReference type="InterPro" id="IPR043154">
    <property type="entry name" value="Sec-1-like_dom1"/>
</dbReference>
<reference evidence="2" key="1">
    <citation type="submission" date="2007-07" db="EMBL/GenBank/DDBJ databases">
        <title>PCAP assembly of the Caenorhabditis remanei genome.</title>
        <authorList>
            <consortium name="The Caenorhabditis remanei Sequencing Consortium"/>
            <person name="Wilson R.K."/>
        </authorList>
    </citation>
    <scope>NUCLEOTIDE SEQUENCE [LARGE SCALE GENOMIC DNA]</scope>
    <source>
        <strain evidence="2">PB4641</strain>
    </source>
</reference>
<dbReference type="InterPro" id="IPR043127">
    <property type="entry name" value="Sec-1-like_dom3a"/>
</dbReference>
<dbReference type="GO" id="GO:0016192">
    <property type="term" value="P:vesicle-mediated transport"/>
    <property type="evidence" value="ECO:0007669"/>
    <property type="project" value="InterPro"/>
</dbReference>
<evidence type="ECO:0000313" key="2">
    <source>
        <dbReference type="EMBL" id="EFP11960.1"/>
    </source>
</evidence>
<sequence>MLRILVKNREFLSIFVGIQVKFDSEIINQVLRPKNFDPRLGHRRFSVLVLDKNGLEVVNSCLGMNEVFEEGVTLVEDLTRDREPMPTMDAIYVIFPTEESINVLINDFTRKTRYAPENTYKHAYIYFMDSCPDSLFQKLSKSTVVKYTKALVELNLNFIPIESQIFTVSSQNRGDMTKTADSIVSLCLELNINPLLRFHSDFAQSAEICYRIDQKLKEGEENRKTPLTSDAELIVLDRSFDLVSPLLHECTLQAMATDLTDFKSGIYRYKEDNGEMKEIPLDESCPIWLELRHKHLADFLKKVQTLTKELKQMHESSSTSKSAKEVTSTIRQLPVYLKKKAKTEAFLSLAEECRTKYFKSLEQIILLEQDMAVEHTPEGSRLSDSQAVGRLSPFILPAIPTETRLRLILIFMLTIGKDKDEQFFNRLLTHTDFRDDEVQMVRKMLDWRNKASFQRRRAPPEDERYPSSRWDPKIKSVIQDMLDKRLDEREFKIVGTKSTTGLRTAMSARYGGGLSGRPREKKKIIIFIVGKCENLEKLGRKCVFETNNDFVDVKKVSLSKDRLASANYCQLASVKSQPQ</sequence>
<dbReference type="Gene3D" id="3.40.50.2060">
    <property type="match status" value="1"/>
</dbReference>
<proteinExistence type="inferred from homology"/>
<dbReference type="eggNOG" id="KOG1300">
    <property type="taxonomic scope" value="Eukaryota"/>
</dbReference>
<dbReference type="SUPFAM" id="SSF56815">
    <property type="entry name" value="Sec1/munc18-like (SM) proteins"/>
    <property type="match status" value="1"/>
</dbReference>
<accession>E3MYB0</accession>
<dbReference type="EMBL" id="DS268495">
    <property type="protein sequence ID" value="EFP11960.1"/>
    <property type="molecule type" value="Genomic_DNA"/>
</dbReference>
<organism evidence="3">
    <name type="scientific">Caenorhabditis remanei</name>
    <name type="common">Caenorhabditis vulgaris</name>
    <dbReference type="NCBI Taxonomy" id="31234"/>
    <lineage>
        <taxon>Eukaryota</taxon>
        <taxon>Metazoa</taxon>
        <taxon>Ecdysozoa</taxon>
        <taxon>Nematoda</taxon>
        <taxon>Chromadorea</taxon>
        <taxon>Rhabditida</taxon>
        <taxon>Rhabditina</taxon>
        <taxon>Rhabditomorpha</taxon>
        <taxon>Rhabditoidea</taxon>
        <taxon>Rhabditidae</taxon>
        <taxon>Peloderinae</taxon>
        <taxon>Caenorhabditis</taxon>
    </lineage>
</organism>
<dbReference type="OMA" id="DMAVEHT"/>
<evidence type="ECO:0000256" key="1">
    <source>
        <dbReference type="ARBA" id="ARBA00009884"/>
    </source>
</evidence>
<dbReference type="Proteomes" id="UP000008281">
    <property type="component" value="Unassembled WGS sequence"/>
</dbReference>
<dbReference type="PIRSF" id="PIRSF005715">
    <property type="entry name" value="VPS45_Sec1"/>
    <property type="match status" value="1"/>
</dbReference>
<dbReference type="PANTHER" id="PTHR11679">
    <property type="entry name" value="VESICLE PROTEIN SORTING-ASSOCIATED"/>
    <property type="match status" value="1"/>
</dbReference>
<dbReference type="AlphaFoldDB" id="E3MYB0"/>
<dbReference type="Gene3D" id="3.90.830.10">
    <property type="entry name" value="Syntaxin Binding Protein 1, Chain A, domain 2"/>
    <property type="match status" value="1"/>
</dbReference>
<dbReference type="Pfam" id="PF00995">
    <property type="entry name" value="Sec1"/>
    <property type="match status" value="1"/>
</dbReference>
<dbReference type="InParanoid" id="E3MYB0"/>
<dbReference type="STRING" id="31234.E3MYB0"/>
<protein>
    <submittedName>
        <fullName evidence="2">Uncharacterized protein</fullName>
    </submittedName>
</protein>
<dbReference type="FunCoup" id="E3MYB0">
    <property type="interactions" value="352"/>
</dbReference>
<dbReference type="HOGENOM" id="CLU_009210_2_0_1"/>
<evidence type="ECO:0000313" key="3">
    <source>
        <dbReference type="Proteomes" id="UP000008281"/>
    </source>
</evidence>
<dbReference type="InterPro" id="IPR036045">
    <property type="entry name" value="Sec1-like_sf"/>
</dbReference>
<name>E3MYB0_CAERE</name>
<comment type="similarity">
    <text evidence="1">Belongs to the STXBP/unc-18/SEC1 family.</text>
</comment>